<proteinExistence type="predicted"/>
<evidence type="ECO:0000313" key="2">
    <source>
        <dbReference type="Proteomes" id="UP000604046"/>
    </source>
</evidence>
<comment type="caution">
    <text evidence="1">The sequence shown here is derived from an EMBL/GenBank/DDBJ whole genome shotgun (WGS) entry which is preliminary data.</text>
</comment>
<dbReference type="InterPro" id="IPR012674">
    <property type="entry name" value="Calycin"/>
</dbReference>
<reference evidence="1" key="1">
    <citation type="submission" date="2021-02" db="EMBL/GenBank/DDBJ databases">
        <authorList>
            <person name="Dougan E. K."/>
            <person name="Rhodes N."/>
            <person name="Thang M."/>
            <person name="Chan C."/>
        </authorList>
    </citation>
    <scope>NUCLEOTIDE SEQUENCE</scope>
</reference>
<dbReference type="Proteomes" id="UP000604046">
    <property type="component" value="Unassembled WGS sequence"/>
</dbReference>
<evidence type="ECO:0000313" key="1">
    <source>
        <dbReference type="EMBL" id="CAE7565608.1"/>
    </source>
</evidence>
<accession>A0A812UHE6</accession>
<dbReference type="SUPFAM" id="SSF50814">
    <property type="entry name" value="Lipocalins"/>
    <property type="match status" value="1"/>
</dbReference>
<sequence length="238" mass="26278">MGNCVHPEGHGGHGGHQELEELFPQTPADYRDGHATSAPATAFRNKDEVVDVDDVETAAGSDVTCERLSRSSSVSSPLSLQNLTNQTFETSVVDSVSFPDFSGKWDWEAYLRERGTSWMMRKLAASVGYGIGNHTQTIVQNAEGLEVVNIVVSTGPPKQERCFIKSDGTEQEILDPDGLLFRQKTCWIDHVLVSEQFQSGAHASDVPVTLKRFMQGHEMCTERTTSKGVVVRRFYSRA</sequence>
<gene>
    <name evidence="1" type="ORF">SNAT2548_LOCUS32034</name>
</gene>
<organism evidence="1 2">
    <name type="scientific">Symbiodinium natans</name>
    <dbReference type="NCBI Taxonomy" id="878477"/>
    <lineage>
        <taxon>Eukaryota</taxon>
        <taxon>Sar</taxon>
        <taxon>Alveolata</taxon>
        <taxon>Dinophyceae</taxon>
        <taxon>Suessiales</taxon>
        <taxon>Symbiodiniaceae</taxon>
        <taxon>Symbiodinium</taxon>
    </lineage>
</organism>
<dbReference type="EMBL" id="CAJNDS010002689">
    <property type="protein sequence ID" value="CAE7565608.1"/>
    <property type="molecule type" value="Genomic_DNA"/>
</dbReference>
<dbReference type="AlphaFoldDB" id="A0A812UHE6"/>
<dbReference type="Gene3D" id="2.40.128.20">
    <property type="match status" value="1"/>
</dbReference>
<protein>
    <submittedName>
        <fullName evidence="1">Uncharacterized protein</fullName>
    </submittedName>
</protein>
<dbReference type="OrthoDB" id="420134at2759"/>
<keyword evidence="2" id="KW-1185">Reference proteome</keyword>
<name>A0A812UHE6_9DINO</name>